<dbReference type="EMBL" id="NBYY01000029">
    <property type="protein sequence ID" value="PCS21852.1"/>
    <property type="molecule type" value="Genomic_DNA"/>
</dbReference>
<dbReference type="Proteomes" id="UP000219020">
    <property type="component" value="Unassembled WGS sequence"/>
</dbReference>
<dbReference type="InterPro" id="IPR025668">
    <property type="entry name" value="Tnp_DDE_dom"/>
</dbReference>
<accession>A0A2A5T115</accession>
<comment type="caution">
    <text evidence="2">The sequence shown here is derived from an EMBL/GenBank/DDBJ whole genome shotgun (WGS) entry which is preliminary data.</text>
</comment>
<proteinExistence type="predicted"/>
<evidence type="ECO:0000259" key="1">
    <source>
        <dbReference type="Pfam" id="PF13737"/>
    </source>
</evidence>
<feature type="domain" description="Transposase DDE" evidence="1">
    <location>
        <begin position="2"/>
        <end position="60"/>
    </location>
</feature>
<sequence>MKAWHCLKHNGHSDRGFILSDTSIETALMVKGIFKLQLHGLKGFSNSILTLMNVPLKFPTSLALVSVWRL</sequence>
<keyword evidence="3" id="KW-1185">Reference proteome</keyword>
<gene>
    <name evidence="2" type="ORF">BTN49_2538</name>
</gene>
<evidence type="ECO:0000313" key="2">
    <source>
        <dbReference type="EMBL" id="PCS21852.1"/>
    </source>
</evidence>
<protein>
    <recommendedName>
        <fullName evidence="1">Transposase DDE domain-containing protein</fullName>
    </recommendedName>
</protein>
<reference evidence="3" key="1">
    <citation type="submission" date="2017-04" db="EMBL/GenBank/DDBJ databases">
        <title>Genome evolution of the luminous symbionts of deep sea anglerfish.</title>
        <authorList>
            <person name="Hendry T.A."/>
        </authorList>
    </citation>
    <scope>NUCLEOTIDE SEQUENCE [LARGE SCALE GENOMIC DNA]</scope>
</reference>
<evidence type="ECO:0000313" key="3">
    <source>
        <dbReference type="Proteomes" id="UP000219020"/>
    </source>
</evidence>
<dbReference type="AlphaFoldDB" id="A0A2A5T115"/>
<dbReference type="Pfam" id="PF13737">
    <property type="entry name" value="DDE_Tnp_1_5"/>
    <property type="match status" value="1"/>
</dbReference>
<organism evidence="2 3">
    <name type="scientific">Candidatus Enterovibrio escicola</name>
    <dbReference type="NCBI Taxonomy" id="1927127"/>
    <lineage>
        <taxon>Bacteria</taxon>
        <taxon>Pseudomonadati</taxon>
        <taxon>Pseudomonadota</taxon>
        <taxon>Gammaproteobacteria</taxon>
        <taxon>Vibrionales</taxon>
        <taxon>Vibrionaceae</taxon>
        <taxon>Enterovibrio</taxon>
    </lineage>
</organism>
<name>A0A2A5T115_9GAMM</name>